<accession>A0ABP0VU04</accession>
<proteinExistence type="predicted"/>
<gene>
    <name evidence="1" type="ORF">CSSPJE1EN1_LOCUS3440</name>
</gene>
<keyword evidence="2" id="KW-1185">Reference proteome</keyword>
<dbReference type="EMBL" id="OZ020106">
    <property type="protein sequence ID" value="CAK9257962.1"/>
    <property type="molecule type" value="Genomic_DNA"/>
</dbReference>
<protein>
    <submittedName>
        <fullName evidence="1">Uncharacterized protein</fullName>
    </submittedName>
</protein>
<evidence type="ECO:0000313" key="1">
    <source>
        <dbReference type="EMBL" id="CAK9257962.1"/>
    </source>
</evidence>
<organism evidence="1 2">
    <name type="scientific">Sphagnum jensenii</name>
    <dbReference type="NCBI Taxonomy" id="128206"/>
    <lineage>
        <taxon>Eukaryota</taxon>
        <taxon>Viridiplantae</taxon>
        <taxon>Streptophyta</taxon>
        <taxon>Embryophyta</taxon>
        <taxon>Bryophyta</taxon>
        <taxon>Sphagnophytina</taxon>
        <taxon>Sphagnopsida</taxon>
        <taxon>Sphagnales</taxon>
        <taxon>Sphagnaceae</taxon>
        <taxon>Sphagnum</taxon>
    </lineage>
</organism>
<evidence type="ECO:0000313" key="2">
    <source>
        <dbReference type="Proteomes" id="UP001497444"/>
    </source>
</evidence>
<reference evidence="1" key="1">
    <citation type="submission" date="2024-02" db="EMBL/GenBank/DDBJ databases">
        <authorList>
            <consortium name="ELIXIR-Norway"/>
            <consortium name="Elixir Norway"/>
        </authorList>
    </citation>
    <scope>NUCLEOTIDE SEQUENCE</scope>
</reference>
<name>A0ABP0VU04_9BRYO</name>
<sequence>MISLDLYPELWIHVYGEVNMQPKAEVVKKPGFLGPSRPGSWTLSTQSLTTLPSGLVVLTVGTTGSADCCISSSMLTSCSIGGVNCQSRQAGDLLEGLWFLGRFLPGSSLSATSHERLTGLLWDWNRRDLLTNTGEASVVRGLTDLLLDCSHCDLLLNRGEVLMVGGACFSLMNSSRSVSGEFSISASTSFTSSSSTGSNVTLSGLSSKGIHFLNKMSTTSPATKTSPP</sequence>
<dbReference type="Proteomes" id="UP001497444">
    <property type="component" value="Chromosome 11"/>
</dbReference>